<dbReference type="SUPFAM" id="SSF56959">
    <property type="entry name" value="Leukocidin-like"/>
    <property type="match status" value="1"/>
</dbReference>
<dbReference type="AlphaFoldDB" id="A0A543FEI6"/>
<dbReference type="Proteomes" id="UP000316331">
    <property type="component" value="Unassembled WGS sequence"/>
</dbReference>
<sequence>MLRLIRKVSLIASLLAVLPTPAAHGDIVQLPPHEKTFDSVFGRFMVGARDEVVNRIAPLNMVGTTREALVSVVAYGRIDGPAGGLLTTGYAVGCGVEIDEGAVGVESSLEVGFEGPRPKYGWEQEQANTLEQSQSRTQEQSQSRTQEQSRSRTQEQSQSRTQEQSQSRTQEQSSSGESAQAQTQQSGQARTQQSGQAQTQESGQAQTQESGQAQTQQSGQAQTQQSRQWQELEGVNPQVAVDPGPVLILTLSPGEVKDVLIGEPKEIIPDTTVQIITRDYHIAVNNCAGPVTIRQFTYVYARSPEVDDSGAVFGDPISL</sequence>
<feature type="compositionally biased region" description="Low complexity" evidence="2">
    <location>
        <begin position="131"/>
        <end position="146"/>
    </location>
</feature>
<organism evidence="4 5">
    <name type="scientific">Nocardia bhagyanarayanae</name>
    <dbReference type="NCBI Taxonomy" id="1215925"/>
    <lineage>
        <taxon>Bacteria</taxon>
        <taxon>Bacillati</taxon>
        <taxon>Actinomycetota</taxon>
        <taxon>Actinomycetes</taxon>
        <taxon>Mycobacteriales</taxon>
        <taxon>Nocardiaceae</taxon>
        <taxon>Nocardia</taxon>
    </lineage>
</organism>
<keyword evidence="5" id="KW-1185">Reference proteome</keyword>
<dbReference type="InterPro" id="IPR036435">
    <property type="entry name" value="Leukocidin/porin_MspA_sf"/>
</dbReference>
<dbReference type="EMBL" id="VFPG01000001">
    <property type="protein sequence ID" value="TQM32156.1"/>
    <property type="molecule type" value="Genomic_DNA"/>
</dbReference>
<gene>
    <name evidence="4" type="ORF">FB390_3834</name>
</gene>
<feature type="chain" id="PRO_5021919227" evidence="3">
    <location>
        <begin position="26"/>
        <end position="319"/>
    </location>
</feature>
<dbReference type="InterPro" id="IPR015286">
    <property type="entry name" value="Porin_fam_mycobact-type"/>
</dbReference>
<evidence type="ECO:0000313" key="4">
    <source>
        <dbReference type="EMBL" id="TQM32156.1"/>
    </source>
</evidence>
<feature type="region of interest" description="Disordered" evidence="2">
    <location>
        <begin position="126"/>
        <end position="231"/>
    </location>
</feature>
<feature type="compositionally biased region" description="Low complexity" evidence="2">
    <location>
        <begin position="154"/>
        <end position="228"/>
    </location>
</feature>
<reference evidence="4 5" key="1">
    <citation type="submission" date="2019-06" db="EMBL/GenBank/DDBJ databases">
        <title>Sequencing the genomes of 1000 actinobacteria strains.</title>
        <authorList>
            <person name="Klenk H.-P."/>
        </authorList>
    </citation>
    <scope>NUCLEOTIDE SEQUENCE [LARGE SCALE GENOMIC DNA]</scope>
    <source>
        <strain evidence="4 5">DSM 103495</strain>
    </source>
</reference>
<name>A0A543FEI6_9NOCA</name>
<evidence type="ECO:0000256" key="3">
    <source>
        <dbReference type="SAM" id="SignalP"/>
    </source>
</evidence>
<proteinExistence type="predicted"/>
<evidence type="ECO:0000256" key="1">
    <source>
        <dbReference type="ARBA" id="ARBA00022729"/>
    </source>
</evidence>
<protein>
    <submittedName>
        <fullName evidence="4">MspA protein</fullName>
    </submittedName>
</protein>
<comment type="caution">
    <text evidence="4">The sequence shown here is derived from an EMBL/GenBank/DDBJ whole genome shotgun (WGS) entry which is preliminary data.</text>
</comment>
<dbReference type="OrthoDB" id="4374453at2"/>
<accession>A0A543FEI6</accession>
<dbReference type="Pfam" id="PF09203">
    <property type="entry name" value="MspA"/>
    <property type="match status" value="1"/>
</dbReference>
<feature type="signal peptide" evidence="3">
    <location>
        <begin position="1"/>
        <end position="25"/>
    </location>
</feature>
<evidence type="ECO:0000313" key="5">
    <source>
        <dbReference type="Proteomes" id="UP000316331"/>
    </source>
</evidence>
<evidence type="ECO:0000256" key="2">
    <source>
        <dbReference type="SAM" id="MobiDB-lite"/>
    </source>
</evidence>
<keyword evidence="1 3" id="KW-0732">Signal</keyword>
<dbReference type="Gene3D" id="2.60.40.1650">
    <property type="entry name" value="Porin MspA (Ig-like beta-sandwich domain)"/>
    <property type="match status" value="1"/>
</dbReference>